<keyword evidence="4" id="KW-1185">Reference proteome</keyword>
<proteinExistence type="predicted"/>
<dbReference type="EMBL" id="OMOI01000001">
    <property type="protein sequence ID" value="SPF76226.1"/>
    <property type="molecule type" value="Genomic_DNA"/>
</dbReference>
<dbReference type="InterPro" id="IPR035923">
    <property type="entry name" value="TT1751-like_sf"/>
</dbReference>
<dbReference type="Proteomes" id="UP000244911">
    <property type="component" value="Unassembled WGS sequence"/>
</dbReference>
<feature type="domain" description="DUF302" evidence="2">
    <location>
        <begin position="83"/>
        <end position="128"/>
    </location>
</feature>
<dbReference type="InterPro" id="IPR005180">
    <property type="entry name" value="DUF302"/>
</dbReference>
<dbReference type="SUPFAM" id="SSF103247">
    <property type="entry name" value="TT1751-like"/>
    <property type="match status" value="1"/>
</dbReference>
<keyword evidence="1" id="KW-0732">Signal</keyword>
<evidence type="ECO:0000313" key="3">
    <source>
        <dbReference type="EMBL" id="SPF76226.1"/>
    </source>
</evidence>
<dbReference type="RefSeq" id="WP_108856250.1">
    <property type="nucleotide sequence ID" value="NZ_OMOI01000001.1"/>
</dbReference>
<dbReference type="Pfam" id="PF03625">
    <property type="entry name" value="DUF302"/>
    <property type="match status" value="1"/>
</dbReference>
<organism evidence="3 4">
    <name type="scientific">Aliiroseovarius pelagivivens</name>
    <dbReference type="NCBI Taxonomy" id="1639690"/>
    <lineage>
        <taxon>Bacteria</taxon>
        <taxon>Pseudomonadati</taxon>
        <taxon>Pseudomonadota</taxon>
        <taxon>Alphaproteobacteria</taxon>
        <taxon>Rhodobacterales</taxon>
        <taxon>Paracoccaceae</taxon>
        <taxon>Aliiroseovarius</taxon>
    </lineage>
</organism>
<feature type="chain" id="PRO_5015324792" description="DUF302 domain-containing protein" evidence="1">
    <location>
        <begin position="22"/>
        <end position="153"/>
    </location>
</feature>
<name>A0A2R8AJP4_9RHOB</name>
<reference evidence="3 4" key="1">
    <citation type="submission" date="2018-03" db="EMBL/GenBank/DDBJ databases">
        <authorList>
            <person name="Keele B.F."/>
        </authorList>
    </citation>
    <scope>NUCLEOTIDE SEQUENCE [LARGE SCALE GENOMIC DNA]</scope>
    <source>
        <strain evidence="3 4">CECT 8811</strain>
    </source>
</reference>
<dbReference type="AlphaFoldDB" id="A0A2R8AJP4"/>
<accession>A0A2R8AJP4</accession>
<sequence length="153" mass="16399">MRKFLGTVLVAAAALTAPAFADGHGKQLSDHAITYAFNGDFGDATFAVETAIVGQGLVIDYVSHTGEMLERTKGDVGSDVKIFEAADIFLFCSAKVSREVMEADAANISFCPYSIFVTDTNGEVRVGYRTYPDGEMQKVQAMLDGIVQEAIAE</sequence>
<dbReference type="Gene3D" id="3.30.310.70">
    <property type="entry name" value="TT1751-like domain"/>
    <property type="match status" value="1"/>
</dbReference>
<dbReference type="OrthoDB" id="7363179at2"/>
<evidence type="ECO:0000313" key="4">
    <source>
        <dbReference type="Proteomes" id="UP000244911"/>
    </source>
</evidence>
<evidence type="ECO:0000256" key="1">
    <source>
        <dbReference type="SAM" id="SignalP"/>
    </source>
</evidence>
<evidence type="ECO:0000259" key="2">
    <source>
        <dbReference type="Pfam" id="PF03625"/>
    </source>
</evidence>
<gene>
    <name evidence="3" type="ORF">ALP8811_01227</name>
</gene>
<protein>
    <recommendedName>
        <fullName evidence="2">DUF302 domain-containing protein</fullName>
    </recommendedName>
</protein>
<feature type="signal peptide" evidence="1">
    <location>
        <begin position="1"/>
        <end position="21"/>
    </location>
</feature>